<feature type="compositionally biased region" description="Low complexity" evidence="14">
    <location>
        <begin position="935"/>
        <end position="946"/>
    </location>
</feature>
<feature type="region of interest" description="Disordered" evidence="14">
    <location>
        <begin position="421"/>
        <end position="442"/>
    </location>
</feature>
<dbReference type="InterPro" id="IPR024298">
    <property type="entry name" value="Sec16_Sec23-bd"/>
</dbReference>
<evidence type="ECO:0000256" key="2">
    <source>
        <dbReference type="ARBA" id="ARBA00004586"/>
    </source>
</evidence>
<dbReference type="InterPro" id="IPR009917">
    <property type="entry name" value="SRA1/Sec31"/>
</dbReference>
<feature type="region of interest" description="Disordered" evidence="14">
    <location>
        <begin position="573"/>
        <end position="603"/>
    </location>
</feature>
<dbReference type="SMART" id="SM00320">
    <property type="entry name" value="WD40"/>
    <property type="match status" value="5"/>
</dbReference>
<dbReference type="InterPro" id="IPR036322">
    <property type="entry name" value="WD40_repeat_dom_sf"/>
</dbReference>
<feature type="repeat" description="WD" evidence="13">
    <location>
        <begin position="279"/>
        <end position="321"/>
    </location>
</feature>
<sequence length="1138" mass="121747">MSPSPLGRVERSATFAFCPKACANNVGSSGMGYLSAGTMAGAFDMSFSSTATVELFSLDPTSAGGQCNVLQKTGTDAESHERFHRLVWGSLPGAESEYPLGVIAGGLVDGSVNLFNPNHFVSSDSDADSALICPLKKHKGAVKGLQFNPFSGNLLASGGQDGDVCIWDIANPQKPSLFPALKDSGMQKGEITALSWNHKVQHILASTTSSGSTIVWDLKRQRQVISFSDSSGGNMGKRCSALQWHPEIATQVIVASDDDRFPVLQVWDLRNSISPCREFRGHEKGVLSLAWSDLDPGLLLSTGKDNRTLLWDAHSGEVLSEMPRSQNWNFDAQWCPTAPGWFATASFDGVVSVYDVVQGMGATEAQDQGAQGGEFDFNGQQQGAQGAGLNRTVAKRAPSWMGRPCGAAFGFGGRVISFSKSQQTPAGNQGQQQGTTAAKGSTVRITSVPGDDSLVSYAQELTQLASDPSKEAMVTFCQKKLEGCGESAKERELWAFMKILFEGDTRKQLLEHLGYKPAQEEAPQAAEPERADANGLVNHAANLSLDGNLDEINAQLAQPEAFNDEDFFDNLQGVSSPLPSPVRKEPEAAPVAPEAEVAEDPPKVTEKLDEVDKEIKHALFVGNYSGAVDACLKADKMADALLIASVGGADLWAKTQKTYLAKNSKGYMKVLMSIMENDLKTLVQQQHPQSWRETLALLCTYAQSEDWPDLCSNLGDLLLTRGGDIDSAVLCYICAGNLDNAVRLWSQNIDLAQDKTQLHTVMEKAIVLSLATEQQGSQAYGDLLNMYADLLASNGQISEALSFLNSIPGELSESTTTLRDRLSQAGARLESADQVATTASQDYSAPQQQDYSAYAQQDQGYGQAQQYNQPQAQQYNQPQAQQYGQQQYGGGYGGGYGDQSQYYQQQSQPSSYDQQYQQQSAGGYGAQTGYGGQGQVYVPSQPAAPAAAPPPQPSLFNPMAAAPAPVAAPAPTQMFTPQAAQAAQAPPGMGMGMGAPPAAAAPPSPQPAPKPAVPQIPSNISIATADTSKVATDLKPVVACLTEAFGAVQQAYAGVPSKKREVDDNSRRLGILFWKLNLGDIKPSVRTQLLELCKALSSRDFGTAQRLHVSLTTTDFDECGQWLTAIKRIIKGLQQIRA</sequence>
<evidence type="ECO:0000313" key="17">
    <source>
        <dbReference type="EMBL" id="WZN66115.1"/>
    </source>
</evidence>
<gene>
    <name evidence="17" type="ORF">HKI87_14g76780</name>
</gene>
<feature type="region of interest" description="Disordered" evidence="14">
    <location>
        <begin position="979"/>
        <end position="1014"/>
    </location>
</feature>
<evidence type="ECO:0000256" key="10">
    <source>
        <dbReference type="ARBA" id="ARBA00023136"/>
    </source>
</evidence>
<dbReference type="GO" id="GO:0005198">
    <property type="term" value="F:structural molecule activity"/>
    <property type="evidence" value="ECO:0007669"/>
    <property type="project" value="TreeGrafter"/>
</dbReference>
<feature type="domain" description="Sec16 Sec23-binding" evidence="16">
    <location>
        <begin position="615"/>
        <end position="815"/>
    </location>
</feature>
<evidence type="ECO:0000256" key="9">
    <source>
        <dbReference type="ARBA" id="ARBA00022927"/>
    </source>
</evidence>
<dbReference type="GO" id="GO:0007029">
    <property type="term" value="P:endoplasmic reticulum organization"/>
    <property type="evidence" value="ECO:0007669"/>
    <property type="project" value="TreeGrafter"/>
</dbReference>
<evidence type="ECO:0000256" key="13">
    <source>
        <dbReference type="PROSITE-ProRule" id="PRU00221"/>
    </source>
</evidence>
<evidence type="ECO:0000256" key="5">
    <source>
        <dbReference type="ARBA" id="ARBA00022574"/>
    </source>
</evidence>
<keyword evidence="8" id="KW-0931">ER-Golgi transport</keyword>
<keyword evidence="4" id="KW-0813">Transport</keyword>
<feature type="compositionally biased region" description="Gly residues" evidence="14">
    <location>
        <begin position="887"/>
        <end position="897"/>
    </location>
</feature>
<feature type="compositionally biased region" description="Low complexity" evidence="14">
    <location>
        <begin position="898"/>
        <end position="921"/>
    </location>
</feature>
<dbReference type="Pfam" id="PF00400">
    <property type="entry name" value="WD40"/>
    <property type="match status" value="2"/>
</dbReference>
<evidence type="ECO:0000313" key="18">
    <source>
        <dbReference type="Proteomes" id="UP001472866"/>
    </source>
</evidence>
<feature type="compositionally biased region" description="Gly residues" evidence="14">
    <location>
        <begin position="922"/>
        <end position="934"/>
    </location>
</feature>
<dbReference type="PROSITE" id="PS50294">
    <property type="entry name" value="WD_REPEATS_REGION"/>
    <property type="match status" value="2"/>
</dbReference>
<keyword evidence="11" id="KW-0968">Cytoplasmic vesicle</keyword>
<dbReference type="GO" id="GO:0070971">
    <property type="term" value="C:endoplasmic reticulum exit site"/>
    <property type="evidence" value="ECO:0007669"/>
    <property type="project" value="TreeGrafter"/>
</dbReference>
<feature type="repeat" description="WD" evidence="13">
    <location>
        <begin position="135"/>
        <end position="177"/>
    </location>
</feature>
<evidence type="ECO:0000256" key="8">
    <source>
        <dbReference type="ARBA" id="ARBA00022892"/>
    </source>
</evidence>
<evidence type="ECO:0000259" key="15">
    <source>
        <dbReference type="Pfam" id="PF07304"/>
    </source>
</evidence>
<dbReference type="InterPro" id="IPR015943">
    <property type="entry name" value="WD40/YVTN_repeat-like_dom_sf"/>
</dbReference>
<keyword evidence="5 13" id="KW-0853">WD repeat</keyword>
<evidence type="ECO:0000256" key="4">
    <source>
        <dbReference type="ARBA" id="ARBA00022448"/>
    </source>
</evidence>
<dbReference type="Gene3D" id="1.20.940.10">
    <property type="entry name" value="Functional domain of the splicing factor Prp18"/>
    <property type="match status" value="1"/>
</dbReference>
<accession>A0AAX4PIG4</accession>
<evidence type="ECO:0000256" key="12">
    <source>
        <dbReference type="ARBA" id="ARBA00029433"/>
    </source>
</evidence>
<reference evidence="17 18" key="1">
    <citation type="submission" date="2024-03" db="EMBL/GenBank/DDBJ databases">
        <title>Complete genome sequence of the green alga Chloropicon roscoffensis RCC1871.</title>
        <authorList>
            <person name="Lemieux C."/>
            <person name="Pombert J.-F."/>
            <person name="Otis C."/>
            <person name="Turmel M."/>
        </authorList>
    </citation>
    <scope>NUCLEOTIDE SEQUENCE [LARGE SCALE GENOMIC DNA]</scope>
    <source>
        <strain evidence="17 18">RCC1871</strain>
    </source>
</reference>
<dbReference type="InterPro" id="IPR040251">
    <property type="entry name" value="SEC31-like"/>
</dbReference>
<dbReference type="PROSITE" id="PS50082">
    <property type="entry name" value="WD_REPEATS_2"/>
    <property type="match status" value="2"/>
</dbReference>
<proteinExistence type="inferred from homology"/>
<dbReference type="Pfam" id="PF12931">
    <property type="entry name" value="TPR_Sec16"/>
    <property type="match status" value="1"/>
</dbReference>
<keyword evidence="9" id="KW-0653">Protein transport</keyword>
<feature type="region of interest" description="Disordered" evidence="14">
    <location>
        <begin position="840"/>
        <end position="957"/>
    </location>
</feature>
<dbReference type="GO" id="GO:0030127">
    <property type="term" value="C:COPII vesicle coat"/>
    <property type="evidence" value="ECO:0007669"/>
    <property type="project" value="TreeGrafter"/>
</dbReference>
<feature type="compositionally biased region" description="Pro residues" evidence="14">
    <location>
        <begin position="999"/>
        <end position="1014"/>
    </location>
</feature>
<comment type="similarity">
    <text evidence="3">Belongs to the WD repeat SEC31 family.</text>
</comment>
<dbReference type="PROSITE" id="PS00678">
    <property type="entry name" value="WD_REPEATS_1"/>
    <property type="match status" value="2"/>
</dbReference>
<evidence type="ECO:0000256" key="3">
    <source>
        <dbReference type="ARBA" id="ARBA00009358"/>
    </source>
</evidence>
<dbReference type="Pfam" id="PF07304">
    <property type="entry name" value="SRA1"/>
    <property type="match status" value="1"/>
</dbReference>
<dbReference type="PANTHER" id="PTHR13923:SF11">
    <property type="entry name" value="SECRETORY 31, ISOFORM D"/>
    <property type="match status" value="1"/>
</dbReference>
<keyword evidence="6" id="KW-0677">Repeat</keyword>
<name>A0AAX4PIG4_9CHLO</name>
<feature type="domain" description="SRA1/Sec31" evidence="15">
    <location>
        <begin position="993"/>
        <end position="1135"/>
    </location>
</feature>
<dbReference type="GO" id="GO:0090110">
    <property type="term" value="P:COPII-coated vesicle cargo loading"/>
    <property type="evidence" value="ECO:0007669"/>
    <property type="project" value="TreeGrafter"/>
</dbReference>
<evidence type="ECO:0000256" key="6">
    <source>
        <dbReference type="ARBA" id="ARBA00022737"/>
    </source>
</evidence>
<feature type="compositionally biased region" description="Low complexity" evidence="14">
    <location>
        <begin position="979"/>
        <end position="998"/>
    </location>
</feature>
<organism evidence="17 18">
    <name type="scientific">Chloropicon roscoffensis</name>
    <dbReference type="NCBI Taxonomy" id="1461544"/>
    <lineage>
        <taxon>Eukaryota</taxon>
        <taxon>Viridiplantae</taxon>
        <taxon>Chlorophyta</taxon>
        <taxon>Chloropicophyceae</taxon>
        <taxon>Chloropicales</taxon>
        <taxon>Chloropicaceae</taxon>
        <taxon>Chloropicon</taxon>
    </lineage>
</organism>
<dbReference type="InterPro" id="IPR019775">
    <property type="entry name" value="WD40_repeat_CS"/>
</dbReference>
<evidence type="ECO:0000256" key="7">
    <source>
        <dbReference type="ARBA" id="ARBA00022824"/>
    </source>
</evidence>
<dbReference type="Gene3D" id="1.25.40.1030">
    <property type="match status" value="1"/>
</dbReference>
<evidence type="ECO:0000256" key="11">
    <source>
        <dbReference type="ARBA" id="ARBA00023329"/>
    </source>
</evidence>
<dbReference type="Gene3D" id="2.130.10.10">
    <property type="entry name" value="YVTN repeat-like/Quinoprotein amine dehydrogenase"/>
    <property type="match status" value="1"/>
</dbReference>
<evidence type="ECO:0000256" key="1">
    <source>
        <dbReference type="ARBA" id="ARBA00004156"/>
    </source>
</evidence>
<keyword evidence="10" id="KW-0472">Membrane</keyword>
<dbReference type="EMBL" id="CP151514">
    <property type="protein sequence ID" value="WZN66115.1"/>
    <property type="molecule type" value="Genomic_DNA"/>
</dbReference>
<protein>
    <submittedName>
        <fullName evidence="17">Protein transport protein SEC31</fullName>
    </submittedName>
</protein>
<dbReference type="GO" id="GO:0005789">
    <property type="term" value="C:endoplasmic reticulum membrane"/>
    <property type="evidence" value="ECO:0007669"/>
    <property type="project" value="UniProtKB-SubCell"/>
</dbReference>
<evidence type="ECO:0000259" key="16">
    <source>
        <dbReference type="Pfam" id="PF12931"/>
    </source>
</evidence>
<feature type="compositionally biased region" description="Low complexity" evidence="14">
    <location>
        <begin position="843"/>
        <end position="886"/>
    </location>
</feature>
<comment type="subcellular location">
    <subcellularLocation>
        <location evidence="1">Cytoplasmic vesicle membrane</location>
    </subcellularLocation>
    <subcellularLocation>
        <location evidence="12">Endomembrane system</location>
        <topology evidence="12">Peripheral membrane protein</topology>
        <orientation evidence="12">Cytoplasmic side</orientation>
    </subcellularLocation>
    <subcellularLocation>
        <location evidence="2">Endoplasmic reticulum membrane</location>
    </subcellularLocation>
</comment>
<dbReference type="AlphaFoldDB" id="A0AAX4PIG4"/>
<keyword evidence="18" id="KW-1185">Reference proteome</keyword>
<dbReference type="PANTHER" id="PTHR13923">
    <property type="entry name" value="SEC31-RELATED PROTEIN"/>
    <property type="match status" value="1"/>
</dbReference>
<dbReference type="InterPro" id="IPR001680">
    <property type="entry name" value="WD40_rpt"/>
</dbReference>
<keyword evidence="7" id="KW-0256">Endoplasmic reticulum</keyword>
<evidence type="ECO:0000256" key="14">
    <source>
        <dbReference type="SAM" id="MobiDB-lite"/>
    </source>
</evidence>
<feature type="compositionally biased region" description="Low complexity" evidence="14">
    <location>
        <begin position="422"/>
        <end position="438"/>
    </location>
</feature>
<dbReference type="Proteomes" id="UP001472866">
    <property type="component" value="Chromosome 14"/>
</dbReference>
<dbReference type="GO" id="GO:0015031">
    <property type="term" value="P:protein transport"/>
    <property type="evidence" value="ECO:0007669"/>
    <property type="project" value="UniProtKB-KW"/>
</dbReference>
<dbReference type="SUPFAM" id="SSF50978">
    <property type="entry name" value="WD40 repeat-like"/>
    <property type="match status" value="1"/>
</dbReference>